<dbReference type="AlphaFoldDB" id="A0A833H1P0"/>
<dbReference type="Proteomes" id="UP000460298">
    <property type="component" value="Unassembled WGS sequence"/>
</dbReference>
<dbReference type="Gene3D" id="3.60.21.10">
    <property type="match status" value="1"/>
</dbReference>
<dbReference type="GO" id="GO:0016787">
    <property type="term" value="F:hydrolase activity"/>
    <property type="evidence" value="ECO:0007669"/>
    <property type="project" value="InterPro"/>
</dbReference>
<reference evidence="2 3" key="1">
    <citation type="submission" date="2019-10" db="EMBL/GenBank/DDBJ databases">
        <title>Extracellular Electron Transfer in a Candidatus Methanoperedens spp. Enrichment Culture.</title>
        <authorList>
            <person name="Berger S."/>
            <person name="Rangel Shaw D."/>
            <person name="Berben T."/>
            <person name="In 'T Zandt M."/>
            <person name="Frank J."/>
            <person name="Reimann J."/>
            <person name="Jetten M.S.M."/>
            <person name="Welte C.U."/>
        </authorList>
    </citation>
    <scope>NUCLEOTIDE SEQUENCE [LARGE SCALE GENOMIC DNA]</scope>
    <source>
        <strain evidence="2">SB12</strain>
    </source>
</reference>
<organism evidence="2 3">
    <name type="scientific">Leptonema illini</name>
    <dbReference type="NCBI Taxonomy" id="183"/>
    <lineage>
        <taxon>Bacteria</taxon>
        <taxon>Pseudomonadati</taxon>
        <taxon>Spirochaetota</taxon>
        <taxon>Spirochaetia</taxon>
        <taxon>Leptospirales</taxon>
        <taxon>Leptospiraceae</taxon>
        <taxon>Leptonema</taxon>
    </lineage>
</organism>
<evidence type="ECO:0000259" key="1">
    <source>
        <dbReference type="Pfam" id="PF00149"/>
    </source>
</evidence>
<protein>
    <submittedName>
        <fullName evidence="2">Metallophosphoesterase</fullName>
    </submittedName>
</protein>
<dbReference type="EMBL" id="WBUI01000008">
    <property type="protein sequence ID" value="KAB2932631.1"/>
    <property type="molecule type" value="Genomic_DNA"/>
</dbReference>
<evidence type="ECO:0000313" key="2">
    <source>
        <dbReference type="EMBL" id="KAB2932631.1"/>
    </source>
</evidence>
<proteinExistence type="predicted"/>
<comment type="caution">
    <text evidence="2">The sequence shown here is derived from an EMBL/GenBank/DDBJ whole genome shotgun (WGS) entry which is preliminary data.</text>
</comment>
<gene>
    <name evidence="2" type="ORF">F9K24_09635</name>
</gene>
<dbReference type="InterPro" id="IPR029052">
    <property type="entry name" value="Metallo-depent_PP-like"/>
</dbReference>
<feature type="domain" description="Calcineurin-like phosphoesterase" evidence="1">
    <location>
        <begin position="3"/>
        <end position="195"/>
    </location>
</feature>
<accession>A0A833H1P0</accession>
<dbReference type="Pfam" id="PF00149">
    <property type="entry name" value="Metallophos"/>
    <property type="match status" value="1"/>
</dbReference>
<dbReference type="SUPFAM" id="SSF56300">
    <property type="entry name" value="Metallo-dependent phosphatases"/>
    <property type="match status" value="1"/>
</dbReference>
<dbReference type="InterPro" id="IPR004843">
    <property type="entry name" value="Calcineurin-like_PHP"/>
</dbReference>
<evidence type="ECO:0000313" key="3">
    <source>
        <dbReference type="Proteomes" id="UP000460298"/>
    </source>
</evidence>
<sequence length="261" mass="30360">MGRTLFIGDIHSDFESLEILVRFMLHRVSGISRVVQVGDFGFWPLQPSWLWYPKSTLPVPVSFIDGNHEDHASLRRAASDSSTKASEHYDAMYIPRGFVGDGFVYCGGATSYDRAYRTEGLDWFPEENITDEEIRRGIRNCAGQRIRIMVAHETIREAFRLIKRPNWIFADQNRERLEELFNAARPEIYIHGHYHFFSEYEYLGCRFICLQNPDHFKHELVQTEELMHVEGYSARVVDAFMHVAQRCCAVADVEEGLISFR</sequence>
<name>A0A833H1P0_9LEPT</name>
<dbReference type="CDD" id="cd00838">
    <property type="entry name" value="MPP_superfamily"/>
    <property type="match status" value="1"/>
</dbReference>